<gene>
    <name evidence="8" type="ORF">AAG570_014171</name>
</gene>
<dbReference type="PROSITE" id="PS00198">
    <property type="entry name" value="4FE4S_FER_1"/>
    <property type="match status" value="1"/>
</dbReference>
<dbReference type="Pfam" id="PF02901">
    <property type="entry name" value="PFL-like"/>
    <property type="match status" value="1"/>
</dbReference>
<dbReference type="SFLD" id="SFLDG01118">
    <property type="entry name" value="activating_enzymes__group_2"/>
    <property type="match status" value="1"/>
</dbReference>
<dbReference type="Pfam" id="PF00037">
    <property type="entry name" value="Fer4"/>
    <property type="match status" value="1"/>
</dbReference>
<dbReference type="SUPFAM" id="SSF54862">
    <property type="entry name" value="4Fe-4S ferredoxins"/>
    <property type="match status" value="1"/>
</dbReference>
<dbReference type="NCBIfam" id="TIGR02494">
    <property type="entry name" value="PFLE_PFLC"/>
    <property type="match status" value="1"/>
</dbReference>
<evidence type="ECO:0000313" key="8">
    <source>
        <dbReference type="EMBL" id="KAL1110031.1"/>
    </source>
</evidence>
<dbReference type="AlphaFoldDB" id="A0ABD0XS67"/>
<dbReference type="PANTHER" id="PTHR43641:SF2">
    <property type="entry name" value="DEHYDRATASE YBIW-RELATED"/>
    <property type="match status" value="1"/>
</dbReference>
<feature type="domain" description="4Fe-4S ferredoxin-type" evidence="5">
    <location>
        <begin position="802"/>
        <end position="831"/>
    </location>
</feature>
<dbReference type="Pfam" id="PF01228">
    <property type="entry name" value="Gly_radical"/>
    <property type="match status" value="1"/>
</dbReference>
<dbReference type="Pfam" id="PF04055">
    <property type="entry name" value="Radical_SAM"/>
    <property type="match status" value="1"/>
</dbReference>
<dbReference type="InterPro" id="IPR058240">
    <property type="entry name" value="rSAM_sf"/>
</dbReference>
<dbReference type="InterPro" id="IPR017896">
    <property type="entry name" value="4Fe4S_Fe-S-bd"/>
</dbReference>
<dbReference type="InterPro" id="IPR004184">
    <property type="entry name" value="PFL_dom"/>
</dbReference>
<evidence type="ECO:0000313" key="9">
    <source>
        <dbReference type="Proteomes" id="UP001558652"/>
    </source>
</evidence>
<evidence type="ECO:0000259" key="4">
    <source>
        <dbReference type="PROSITE" id="PS51149"/>
    </source>
</evidence>
<dbReference type="GO" id="GO:0016829">
    <property type="term" value="F:lyase activity"/>
    <property type="evidence" value="ECO:0007669"/>
    <property type="project" value="UniProtKB-KW"/>
</dbReference>
<comment type="caution">
    <text evidence="3">Lacks conserved residue(s) required for the propagation of feature annotation.</text>
</comment>
<protein>
    <submittedName>
        <fullName evidence="8">Uncharacterized protein</fullName>
    </submittedName>
</protein>
<dbReference type="SUPFAM" id="SSF102114">
    <property type="entry name" value="Radical SAM enzymes"/>
    <property type="match status" value="1"/>
</dbReference>
<evidence type="ECO:0000259" key="7">
    <source>
        <dbReference type="PROSITE" id="PS51918"/>
    </source>
</evidence>
<dbReference type="Gene3D" id="3.80.30.10">
    <property type="entry name" value="pyruvate-formate lyase- activating enzyme"/>
    <property type="match status" value="1"/>
</dbReference>
<keyword evidence="1" id="KW-0556">Organic radical</keyword>
<accession>A0ABD0XS67</accession>
<dbReference type="SFLD" id="SFLDS00029">
    <property type="entry name" value="Radical_SAM"/>
    <property type="match status" value="1"/>
</dbReference>
<keyword evidence="2" id="KW-0456">Lyase</keyword>
<feature type="domain" description="PFL" evidence="6">
    <location>
        <begin position="1"/>
        <end position="651"/>
    </location>
</feature>
<dbReference type="InterPro" id="IPR040074">
    <property type="entry name" value="BssD/PflA/YjjW"/>
</dbReference>
<dbReference type="PROSITE" id="PS51379">
    <property type="entry name" value="4FE4S_FER_2"/>
    <property type="match status" value="2"/>
</dbReference>
<dbReference type="SUPFAM" id="SSF51998">
    <property type="entry name" value="PFL-like glycyl radical enzymes"/>
    <property type="match status" value="1"/>
</dbReference>
<evidence type="ECO:0000259" key="5">
    <source>
        <dbReference type="PROSITE" id="PS51379"/>
    </source>
</evidence>
<feature type="domain" description="4Fe-4S ferredoxin-type" evidence="5">
    <location>
        <begin position="832"/>
        <end position="861"/>
    </location>
</feature>
<proteinExistence type="predicted"/>
<evidence type="ECO:0000256" key="3">
    <source>
        <dbReference type="PROSITE-ProRule" id="PRU00493"/>
    </source>
</evidence>
<reference evidence="8 9" key="1">
    <citation type="submission" date="2024-07" db="EMBL/GenBank/DDBJ databases">
        <title>Chromosome-level genome assembly of the water stick insect Ranatra chinensis (Heteroptera: Nepidae).</title>
        <authorList>
            <person name="Liu X."/>
        </authorList>
    </citation>
    <scope>NUCLEOTIDE SEQUENCE [LARGE SCALE GENOMIC DNA]</scope>
    <source>
        <strain evidence="8">Cailab_2021Rc</strain>
        <tissue evidence="8">Muscle</tissue>
    </source>
</reference>
<keyword evidence="9" id="KW-1185">Reference proteome</keyword>
<dbReference type="Gene3D" id="3.20.70.20">
    <property type="match status" value="1"/>
</dbReference>
<dbReference type="SFLD" id="SFLDG01066">
    <property type="entry name" value="organic_radical-activating_enz"/>
    <property type="match status" value="1"/>
</dbReference>
<feature type="domain" description="Glycine radical" evidence="4">
    <location>
        <begin position="658"/>
        <end position="779"/>
    </location>
</feature>
<dbReference type="InterPro" id="IPR001150">
    <property type="entry name" value="Gly_radical"/>
</dbReference>
<organism evidence="8 9">
    <name type="scientific">Ranatra chinensis</name>
    <dbReference type="NCBI Taxonomy" id="642074"/>
    <lineage>
        <taxon>Eukaryota</taxon>
        <taxon>Metazoa</taxon>
        <taxon>Ecdysozoa</taxon>
        <taxon>Arthropoda</taxon>
        <taxon>Hexapoda</taxon>
        <taxon>Insecta</taxon>
        <taxon>Pterygota</taxon>
        <taxon>Neoptera</taxon>
        <taxon>Paraneoptera</taxon>
        <taxon>Hemiptera</taxon>
        <taxon>Heteroptera</taxon>
        <taxon>Panheteroptera</taxon>
        <taxon>Nepomorpha</taxon>
        <taxon>Nepidae</taxon>
        <taxon>Ranatrinae</taxon>
        <taxon>Ranatra</taxon>
    </lineage>
</organism>
<name>A0ABD0XS67_9HEMI</name>
<dbReference type="InterPro" id="IPR007197">
    <property type="entry name" value="rSAM"/>
</dbReference>
<evidence type="ECO:0000259" key="6">
    <source>
        <dbReference type="PROSITE" id="PS51554"/>
    </source>
</evidence>
<dbReference type="InterPro" id="IPR017900">
    <property type="entry name" value="4Fe4S_Fe_S_CS"/>
</dbReference>
<dbReference type="Gene3D" id="3.30.70.20">
    <property type="match status" value="1"/>
</dbReference>
<dbReference type="PANTHER" id="PTHR43641">
    <property type="entry name" value="FORMATE ACETYLTRANSFERASE 3-RELATED"/>
    <property type="match status" value="1"/>
</dbReference>
<evidence type="ECO:0000256" key="2">
    <source>
        <dbReference type="ARBA" id="ARBA00023239"/>
    </source>
</evidence>
<dbReference type="PROSITE" id="PS51149">
    <property type="entry name" value="GLY_RADICAL_2"/>
    <property type="match status" value="1"/>
</dbReference>
<dbReference type="PROSITE" id="PS51554">
    <property type="entry name" value="PFL"/>
    <property type="match status" value="1"/>
</dbReference>
<comment type="caution">
    <text evidence="8">The sequence shown here is derived from an EMBL/GenBank/DDBJ whole genome shotgun (WGS) entry which is preliminary data.</text>
</comment>
<dbReference type="EMBL" id="JBFDAA010000030">
    <property type="protein sequence ID" value="KAL1110031.1"/>
    <property type="molecule type" value="Genomic_DNA"/>
</dbReference>
<evidence type="ECO:0000256" key="1">
    <source>
        <dbReference type="ARBA" id="ARBA00022818"/>
    </source>
</evidence>
<dbReference type="PROSITE" id="PS51918">
    <property type="entry name" value="RADICAL_SAM"/>
    <property type="match status" value="1"/>
</dbReference>
<dbReference type="Proteomes" id="UP001558652">
    <property type="component" value="Unassembled WGS sequence"/>
</dbReference>
<dbReference type="InterPro" id="IPR051215">
    <property type="entry name" value="GRE"/>
</dbReference>
<sequence>MKERVIETMPEMDLENAVILTRSFMQTEGEPIVLRKAKGFFKQCSEKTVKIWDDELIVGCPGSKMRGGILCADTCWSVLDNELETINERKYDPFFLTIEDKKIFMSEIRPFWKGKSTFEAWLAQIPDDTRELRDTGMVYINRKAVRGWGETTAGYAGVITEGLNGITAKIREEKSKLDITNPGDYEKDYYLESMLIVAEGIKILANRYADEAERLAANEENMARKEELLEMARICRHVPENPARTFHEALQSLYIYQICLIMEQNAASYNPGRMDQYLWPYYQADIAAGRLTPEKAQELLDCLWIKFSETCLFQDEVTAEFAAGYPMFQNVCVGGIDTAGKDSVNDLSYLILQATMDVQLYQPSLSVRYNMAKNPNSFLKKVVELIRLGTGFPAFHNDEVGIRMVMNKGIPLREAYDWNPCGCVETNLEGRLRHYTALADINLGGIIELVMTNGVNRKSGRQISVKTGDLTRFTTYEEFLEAVKEQLRYCVRAVVKGSHVIDEVCMNRPVPALSLSFKECIENAKDYAWGGAKYNTGNGIILIGIADLVNSIAAVKDVVFDKGKFSMQELAAALDNDFEGYSEVHKACINAPKYGNDEEVVDSVAAEIYTFIADEIERYSSKFGRMTPGILPVSGNTPFGLEVGALPSGRHAYKPLADGVSPSGGTDIQGASAVLKSVSYIPHDRFVQGTLLNMKVEPEFLADDGGVNEMMALLKSMCTLGVFHVQFNVIDQEKLIKAQQNPEEYRELYCRGFRRDNMIGTVLRIERASIHDGPGIRTVVFLKGCPLRCAWCSTPESQRFTHQKGLNIIKCAGCGECVKACPQRAITLVNGKAEVDNSKCIECLKCVSICPNEAFISYGTQMAVSGVVKEIIKDQIFFFHSGGGLTLSGGEPLSQACFTAEILRQTKQHAINTAIETSFFAPFEDIAVVLPWLDYLYVDIKHTDPKVHKLLTGVDNGIILDNISRISGSGYKGSVTVRVPLIPGINDGDENMLSTAAICAGISQLDCLELLPYHRIGTGTYQYLGLDYKLKDISTPSKEYVDERAAFIMGNIPEFDNVKIAGSNQEVADSCEWVVLSVLPKNAEQIIRSVKFNSNHKVVSFISDSSISKVVNWTGSVSILVRMVPLPFIEYRTGPLLIYPASCEVEGVFGGLGEIVLAADESDLELMLVITSLMSSFYAVLSEVISWGRNSGLSAELSKRYTVSFFEALLFKAKNIKSEELEQLWKEMTPGGLNESAINRISSVQGIRAWPDALDGVLKRIKQEG</sequence>
<feature type="domain" description="Radical SAM core" evidence="7">
    <location>
        <begin position="771"/>
        <end position="1051"/>
    </location>
</feature>